<reference evidence="4" key="1">
    <citation type="submission" date="2017-02" db="EMBL/GenBank/DDBJ databases">
        <authorList>
            <person name="Varghese N."/>
            <person name="Submissions S."/>
        </authorList>
    </citation>
    <scope>NUCLEOTIDE SEQUENCE [LARGE SCALE GENOMIC DNA]</scope>
    <source>
        <strain evidence="4">ATCC 27094</strain>
    </source>
</reference>
<organism evidence="3 4">
    <name type="scientific">Enhydrobacter aerosaccus</name>
    <dbReference type="NCBI Taxonomy" id="225324"/>
    <lineage>
        <taxon>Bacteria</taxon>
        <taxon>Pseudomonadati</taxon>
        <taxon>Pseudomonadota</taxon>
        <taxon>Alphaproteobacteria</taxon>
        <taxon>Hyphomicrobiales</taxon>
        <taxon>Enhydrobacter</taxon>
    </lineage>
</organism>
<sequence length="323" mass="35575">MTMSRQEAINDALARLHDVGFTWGPDYAGHGPMVAEAISMLGHDEAVAGWVDSYKRRRRHKEPPPRYRAIDGSDDGSDMENWRSALGDPSRLSDWHDFFGRQLSETQWQDATKEWIPRLIDGLAGGLTHGLIRTAHAVRGMPADGQPTDLQIDELARGLAYWAATYRSPEDDGALETTMPRDAARPETSLVLSAWTAFNARLLLGHLDRKIVSVIQLVHTITSAAALRTLLPLLCSDVGWHACERVRRVGRNIAGLALGSAPSAPETLALQPSLPWEELAGRAVAHDDEHAVKLTEACLQEDFVRPDPIYRVLAGAIQHRLAA</sequence>
<dbReference type="EMBL" id="FUWJ01000001">
    <property type="protein sequence ID" value="SJZ41644.1"/>
    <property type="molecule type" value="Genomic_DNA"/>
</dbReference>
<dbReference type="Pfam" id="PF14027">
    <property type="entry name" value="Questin_oxidase"/>
    <property type="match status" value="1"/>
</dbReference>
<dbReference type="RefSeq" id="WP_170920783.1">
    <property type="nucleotide sequence ID" value="NZ_FUWJ01000001.1"/>
</dbReference>
<keyword evidence="1" id="KW-0560">Oxidoreductase</keyword>
<evidence type="ECO:0008006" key="5">
    <source>
        <dbReference type="Google" id="ProtNLM"/>
    </source>
</evidence>
<name>A0A1T4KGW3_9HYPH</name>
<dbReference type="AlphaFoldDB" id="A0A1T4KGW3"/>
<protein>
    <recommendedName>
        <fullName evidence="5">DUF4243 domain-containing protein</fullName>
    </recommendedName>
</protein>
<keyword evidence="4" id="KW-1185">Reference proteome</keyword>
<evidence type="ECO:0000256" key="1">
    <source>
        <dbReference type="ARBA" id="ARBA00023002"/>
    </source>
</evidence>
<feature type="compositionally biased region" description="Basic and acidic residues" evidence="2">
    <location>
        <begin position="62"/>
        <end position="71"/>
    </location>
</feature>
<evidence type="ECO:0000256" key="2">
    <source>
        <dbReference type="SAM" id="MobiDB-lite"/>
    </source>
</evidence>
<accession>A0A1T4KGW3</accession>
<gene>
    <name evidence="3" type="ORF">SAMN02745126_00964</name>
</gene>
<feature type="region of interest" description="Disordered" evidence="2">
    <location>
        <begin position="61"/>
        <end position="81"/>
    </location>
</feature>
<evidence type="ECO:0000313" key="4">
    <source>
        <dbReference type="Proteomes" id="UP000190092"/>
    </source>
</evidence>
<proteinExistence type="predicted"/>
<evidence type="ECO:0000313" key="3">
    <source>
        <dbReference type="EMBL" id="SJZ41644.1"/>
    </source>
</evidence>
<dbReference type="Proteomes" id="UP000190092">
    <property type="component" value="Unassembled WGS sequence"/>
</dbReference>
<dbReference type="InterPro" id="IPR025337">
    <property type="entry name" value="Questin_oxidase-like"/>
</dbReference>
<dbReference type="GO" id="GO:0016491">
    <property type="term" value="F:oxidoreductase activity"/>
    <property type="evidence" value="ECO:0007669"/>
    <property type="project" value="UniProtKB-KW"/>
</dbReference>